<dbReference type="SUPFAM" id="SSF52954">
    <property type="entry name" value="Class II aaRS ABD-related"/>
    <property type="match status" value="1"/>
</dbReference>
<protein>
    <recommendedName>
        <fullName evidence="2">Anticodon-binding domain-containing protein</fullName>
    </recommendedName>
</protein>
<dbReference type="Gene3D" id="3.40.50.800">
    <property type="entry name" value="Anticodon-binding domain"/>
    <property type="match status" value="1"/>
</dbReference>
<keyword evidence="4" id="KW-1185">Reference proteome</keyword>
<dbReference type="InterPro" id="IPR004499">
    <property type="entry name" value="Pro-tRNA-ligase_IIa_arc-type"/>
</dbReference>
<feature type="compositionally biased region" description="Basic and acidic residues" evidence="1">
    <location>
        <begin position="25"/>
        <end position="45"/>
    </location>
</feature>
<organism evidence="3 4">
    <name type="scientific">Ostreobium quekettii</name>
    <dbReference type="NCBI Taxonomy" id="121088"/>
    <lineage>
        <taxon>Eukaryota</taxon>
        <taxon>Viridiplantae</taxon>
        <taxon>Chlorophyta</taxon>
        <taxon>core chlorophytes</taxon>
        <taxon>Ulvophyceae</taxon>
        <taxon>TCBD clade</taxon>
        <taxon>Bryopsidales</taxon>
        <taxon>Ostreobineae</taxon>
        <taxon>Ostreobiaceae</taxon>
        <taxon>Ostreobium</taxon>
    </lineage>
</organism>
<dbReference type="InterPro" id="IPR004154">
    <property type="entry name" value="Anticodon-bd"/>
</dbReference>
<comment type="caution">
    <text evidence="3">The sequence shown here is derived from an EMBL/GenBank/DDBJ whole genome shotgun (WGS) entry which is preliminary data.</text>
</comment>
<dbReference type="GO" id="GO:0017101">
    <property type="term" value="C:aminoacyl-tRNA synthetase multienzyme complex"/>
    <property type="evidence" value="ECO:0007669"/>
    <property type="project" value="TreeGrafter"/>
</dbReference>
<feature type="region of interest" description="Disordered" evidence="1">
    <location>
        <begin position="18"/>
        <end position="120"/>
    </location>
</feature>
<evidence type="ECO:0000259" key="2">
    <source>
        <dbReference type="Pfam" id="PF03129"/>
    </source>
</evidence>
<dbReference type="GO" id="GO:0005737">
    <property type="term" value="C:cytoplasm"/>
    <property type="evidence" value="ECO:0007669"/>
    <property type="project" value="InterPro"/>
</dbReference>
<dbReference type="InterPro" id="IPR036621">
    <property type="entry name" value="Anticodon-bd_dom_sf"/>
</dbReference>
<dbReference type="Proteomes" id="UP000708148">
    <property type="component" value="Unassembled WGS sequence"/>
</dbReference>
<evidence type="ECO:0000313" key="3">
    <source>
        <dbReference type="EMBL" id="CAD7695044.1"/>
    </source>
</evidence>
<dbReference type="PANTHER" id="PTHR43382:SF2">
    <property type="entry name" value="BIFUNCTIONAL GLUTAMATE_PROLINE--TRNA LIGASE"/>
    <property type="match status" value="1"/>
</dbReference>
<feature type="domain" description="Anticodon-binding" evidence="2">
    <location>
        <begin position="158"/>
        <end position="236"/>
    </location>
</feature>
<feature type="region of interest" description="Disordered" evidence="1">
    <location>
        <begin position="333"/>
        <end position="383"/>
    </location>
</feature>
<feature type="region of interest" description="Disordered" evidence="1">
    <location>
        <begin position="396"/>
        <end position="418"/>
    </location>
</feature>
<evidence type="ECO:0000313" key="4">
    <source>
        <dbReference type="Proteomes" id="UP000708148"/>
    </source>
</evidence>
<name>A0A8S1IN73_9CHLO</name>
<dbReference type="AlphaFoldDB" id="A0A8S1IN73"/>
<dbReference type="GO" id="GO:0006433">
    <property type="term" value="P:prolyl-tRNA aminoacylation"/>
    <property type="evidence" value="ECO:0007669"/>
    <property type="project" value="InterPro"/>
</dbReference>
<feature type="compositionally biased region" description="Basic and acidic residues" evidence="1">
    <location>
        <begin position="85"/>
        <end position="120"/>
    </location>
</feature>
<dbReference type="Pfam" id="PF03129">
    <property type="entry name" value="HGTP_anticodon"/>
    <property type="match status" value="1"/>
</dbReference>
<gene>
    <name evidence="3" type="ORF">OSTQU699_LOCUS405</name>
</gene>
<feature type="compositionally biased region" description="Acidic residues" evidence="1">
    <location>
        <begin position="342"/>
        <end position="383"/>
    </location>
</feature>
<proteinExistence type="predicted"/>
<dbReference type="OrthoDB" id="548194at2759"/>
<dbReference type="PANTHER" id="PTHR43382">
    <property type="entry name" value="PROLYL-TRNA SYNTHETASE"/>
    <property type="match status" value="1"/>
</dbReference>
<dbReference type="EMBL" id="CAJHUC010000299">
    <property type="protein sequence ID" value="CAD7695044.1"/>
    <property type="molecule type" value="Genomic_DNA"/>
</dbReference>
<reference evidence="3" key="1">
    <citation type="submission" date="2020-12" db="EMBL/GenBank/DDBJ databases">
        <authorList>
            <person name="Iha C."/>
        </authorList>
    </citation>
    <scope>NUCLEOTIDE SEQUENCE</scope>
</reference>
<accession>A0A8S1IN73</accession>
<sequence length="418" mass="44811">MRHLVAMKRLLIDVRRMAGLSGGGGRDDLGMACRGRSEGRSRDEGFESGSPTAGGATGRGRKRRRAEEGGASQDMAEVAKATARKPKDGTMKSRQESSKDEAAIDASLREENEKKEMERRERQRMLQAAAREAHATGKEYISAKKLRAAARPPPKKIQVAVIPVYWSTEGREEEKAAVITYARNLMTKLEATGVVCRLDMRDGLKPSQKMTYWESRGVKVRLEVGPEELKAQKCVIAVPKGPGEVAHRTRVPAGDQVPRKVRRALRNLGVELGDRPTAGKADKGLEGKPEKALEVCEEVQKTSKKAKETVGVWGPAGGGGQAAVGGNGIVKGGSKEWVGGDDLGDDFDDGGDGLDDGEEDVDDESEEGGGEGGYDVDSDEDDVVEAKGREALRHLSGDDLGDAFADVGEGKTGDRFAD</sequence>
<dbReference type="GO" id="GO:0004827">
    <property type="term" value="F:proline-tRNA ligase activity"/>
    <property type="evidence" value="ECO:0007669"/>
    <property type="project" value="InterPro"/>
</dbReference>
<dbReference type="GO" id="GO:0005524">
    <property type="term" value="F:ATP binding"/>
    <property type="evidence" value="ECO:0007669"/>
    <property type="project" value="InterPro"/>
</dbReference>
<feature type="compositionally biased region" description="Basic and acidic residues" evidence="1">
    <location>
        <begin position="408"/>
        <end position="418"/>
    </location>
</feature>
<evidence type="ECO:0000256" key="1">
    <source>
        <dbReference type="SAM" id="MobiDB-lite"/>
    </source>
</evidence>